<dbReference type="Gene3D" id="3.60.21.10">
    <property type="match status" value="1"/>
</dbReference>
<evidence type="ECO:0000256" key="1">
    <source>
        <dbReference type="SAM" id="MobiDB-lite"/>
    </source>
</evidence>
<organism evidence="2 3">
    <name type="scientific">Haloprofundus marisrubri</name>
    <dbReference type="NCBI Taxonomy" id="1514971"/>
    <lineage>
        <taxon>Archaea</taxon>
        <taxon>Methanobacteriati</taxon>
        <taxon>Methanobacteriota</taxon>
        <taxon>Stenosarchaea group</taxon>
        <taxon>Halobacteria</taxon>
        <taxon>Halobacteriales</taxon>
        <taxon>Haloferacaceae</taxon>
        <taxon>Haloprofundus</taxon>
    </lineage>
</organism>
<feature type="region of interest" description="Disordered" evidence="1">
    <location>
        <begin position="400"/>
        <end position="428"/>
    </location>
</feature>
<dbReference type="InterPro" id="IPR050535">
    <property type="entry name" value="DNA_Repair-Maintenance_Comp"/>
</dbReference>
<dbReference type="STRING" id="1514971.AUR64_04065"/>
<dbReference type="GO" id="GO:0000166">
    <property type="term" value="F:nucleotide binding"/>
    <property type="evidence" value="ECO:0007669"/>
    <property type="project" value="InterPro"/>
</dbReference>
<dbReference type="InterPro" id="IPR029052">
    <property type="entry name" value="Metallo-depent_PP-like"/>
</dbReference>
<proteinExistence type="predicted"/>
<comment type="caution">
    <text evidence="2">The sequence shown here is derived from an EMBL/GenBank/DDBJ whole genome shotgun (WGS) entry which is preliminary data.</text>
</comment>
<reference evidence="2 3" key="1">
    <citation type="submission" date="2015-12" db="EMBL/GenBank/DDBJ databases">
        <title>Haloprofundus marisrubri gen. nov., sp. nov., an extremely halophilic archaeon isolated from the Discovery deep brine-seawater interface in the Red Sea.</title>
        <authorList>
            <person name="Zhang G."/>
            <person name="Stingl U."/>
            <person name="Rashid M."/>
        </authorList>
    </citation>
    <scope>NUCLEOTIDE SEQUENCE [LARGE SCALE GENOMIC DNA]</scope>
    <source>
        <strain evidence="2 3">SB9</strain>
    </source>
</reference>
<evidence type="ECO:0000313" key="2">
    <source>
        <dbReference type="EMBL" id="KTG11438.1"/>
    </source>
</evidence>
<dbReference type="Gene3D" id="1.10.150.20">
    <property type="entry name" value="5' to 3' exonuclease, C-terminal subdomain"/>
    <property type="match status" value="2"/>
</dbReference>
<protein>
    <submittedName>
        <fullName evidence="2">Uncharacterized protein</fullName>
    </submittedName>
</protein>
<keyword evidence="3" id="KW-1185">Reference proteome</keyword>
<dbReference type="InterPro" id="IPR010995">
    <property type="entry name" value="DNA_repair_Rad51/TF_NusA_a-hlx"/>
</dbReference>
<accession>A0A0W1RD85</accession>
<feature type="compositionally biased region" description="Polar residues" evidence="1">
    <location>
        <begin position="72"/>
        <end position="83"/>
    </location>
</feature>
<evidence type="ECO:0000313" key="3">
    <source>
        <dbReference type="Proteomes" id="UP000054387"/>
    </source>
</evidence>
<dbReference type="PANTHER" id="PTHR30337:SF0">
    <property type="entry name" value="NUCLEASE SBCCD SUBUNIT D"/>
    <property type="match status" value="1"/>
</dbReference>
<name>A0A0W1RD85_9EURY</name>
<sequence>MTKQEAVLVSTHLESKRYSSEQIEALAAHIEDTALAPVLDLDTLEGKEEWVENITEKFFSDSSNKQNKEELSTVSETPMDSVPSVESTAATVLHIGQASLGRRNLSRKQRQADYEDAFNQAVNLAIAQNVSAVLQTGDLFHSRSPSGKTVDRVRNHLTRLKKADIPFYLTYGQREVEARTDHVENLEEEGLMTYLGGQTVSLSPGAVLHGIDTGSPKERAEDAQSSDGQTDAVSLFAVADMGGEAIDDSDTFDAIEAASPVAPAAYFVGGNNEPIQGVREKKLVSDPGATENTLGKRTLKQPETPDRGVCLYTILDNQIGIERHQLEVREFKSISLTLDQQTTKDDIKRAFRRYDFSEMAVLVELTGERNDEDSLSRKAIQSLVADQSFCARVWDERKRCSKPSDASGDDIGSNSPSESDTARVTDDRADEVIQKIVSQTSLNRDQVERKVSHLTDRSIDREDAARTVKYRLTAEEGTNIFEITAVGWYRGHHLLTAGFDTISVIADASADTLSKTKGIGDDPAAVIFEGAIALDTGRNLVNELAHEIGCDDDEIRGCLNLVRASGVTVEEAEKTLRGLFRQENRPSIVDVEGISGRQAYYLYEAGYHEIQQVAEATEEQLQAVPYLGASTANKAKESASEFVGA</sequence>
<dbReference type="SUPFAM" id="SSF56300">
    <property type="entry name" value="Metallo-dependent phosphatases"/>
    <property type="match status" value="1"/>
</dbReference>
<dbReference type="Proteomes" id="UP000054387">
    <property type="component" value="Unassembled WGS sequence"/>
</dbReference>
<feature type="region of interest" description="Disordered" evidence="1">
    <location>
        <begin position="61"/>
        <end position="83"/>
    </location>
</feature>
<dbReference type="AlphaFoldDB" id="A0A0W1RD85"/>
<dbReference type="SUPFAM" id="SSF47794">
    <property type="entry name" value="Rad51 N-terminal domain-like"/>
    <property type="match status" value="2"/>
</dbReference>
<dbReference type="Pfam" id="PF14520">
    <property type="entry name" value="HHH_5"/>
    <property type="match status" value="2"/>
</dbReference>
<dbReference type="EMBL" id="LOPU01000004">
    <property type="protein sequence ID" value="KTG11438.1"/>
    <property type="molecule type" value="Genomic_DNA"/>
</dbReference>
<dbReference type="PANTHER" id="PTHR30337">
    <property type="entry name" value="COMPONENT OF ATP-DEPENDENT DSDNA EXONUCLEASE"/>
    <property type="match status" value="1"/>
</dbReference>
<gene>
    <name evidence="2" type="ORF">AUR64_04065</name>
</gene>